<reference evidence="17" key="1">
    <citation type="submission" date="2020-01" db="EMBL/GenBank/DDBJ databases">
        <title>Genome sequence of Kobresia littledalei, the first chromosome-level genome in the family Cyperaceae.</title>
        <authorList>
            <person name="Qu G."/>
        </authorList>
    </citation>
    <scope>NUCLEOTIDE SEQUENCE</scope>
    <source>
        <strain evidence="17">C.B.Clarke</strain>
        <tissue evidence="17">Leaf</tissue>
    </source>
</reference>
<keyword evidence="13 15" id="KW-0464">Manganese</keyword>
<evidence type="ECO:0000256" key="4">
    <source>
        <dbReference type="ARBA" id="ARBA00008661"/>
    </source>
</evidence>
<evidence type="ECO:0000256" key="3">
    <source>
        <dbReference type="ARBA" id="ARBA00004922"/>
    </source>
</evidence>
<evidence type="ECO:0000256" key="15">
    <source>
        <dbReference type="RuleBase" id="RU363063"/>
    </source>
</evidence>
<keyword evidence="18" id="KW-1185">Reference proteome</keyword>
<dbReference type="AlphaFoldDB" id="A0A833QXP6"/>
<feature type="transmembrane region" description="Helical" evidence="15">
    <location>
        <begin position="41"/>
        <end position="61"/>
    </location>
</feature>
<evidence type="ECO:0000256" key="14">
    <source>
        <dbReference type="ARBA" id="ARBA00055406"/>
    </source>
</evidence>
<protein>
    <recommendedName>
        <fullName evidence="15">Hexosyltransferase</fullName>
        <ecNumber evidence="15">2.4.1.-</ecNumber>
    </recommendedName>
</protein>
<gene>
    <name evidence="17" type="ORF">FCM35_KLT08503</name>
</gene>
<comment type="cofactor">
    <cofactor evidence="1 15">
        <name>Mn(2+)</name>
        <dbReference type="ChEBI" id="CHEBI:29035"/>
    </cofactor>
</comment>
<feature type="region of interest" description="Disordered" evidence="16">
    <location>
        <begin position="1"/>
        <end position="34"/>
    </location>
</feature>
<organism evidence="17 18">
    <name type="scientific">Carex littledalei</name>
    <dbReference type="NCBI Taxonomy" id="544730"/>
    <lineage>
        <taxon>Eukaryota</taxon>
        <taxon>Viridiplantae</taxon>
        <taxon>Streptophyta</taxon>
        <taxon>Embryophyta</taxon>
        <taxon>Tracheophyta</taxon>
        <taxon>Spermatophyta</taxon>
        <taxon>Magnoliopsida</taxon>
        <taxon>Liliopsida</taxon>
        <taxon>Poales</taxon>
        <taxon>Cyperaceae</taxon>
        <taxon>Cyperoideae</taxon>
        <taxon>Cariceae</taxon>
        <taxon>Carex</taxon>
        <taxon>Carex subgen. Euthyceras</taxon>
    </lineage>
</organism>
<accession>A0A833QXP6</accession>
<keyword evidence="7 15" id="KW-0812">Transmembrane</keyword>
<dbReference type="EMBL" id="SWLB01000018">
    <property type="protein sequence ID" value="KAF3326873.1"/>
    <property type="molecule type" value="Genomic_DNA"/>
</dbReference>
<comment type="subcellular location">
    <subcellularLocation>
        <location evidence="2 15">Golgi apparatus membrane</location>
        <topology evidence="2 15">Single-pass type II membrane protein</topology>
    </subcellularLocation>
</comment>
<evidence type="ECO:0000256" key="13">
    <source>
        <dbReference type="ARBA" id="ARBA00023211"/>
    </source>
</evidence>
<keyword evidence="8 15" id="KW-0735">Signal-anchor</keyword>
<comment type="caution">
    <text evidence="17">The sequence shown here is derived from an EMBL/GenBank/DDBJ whole genome shotgun (WGS) entry which is preliminary data.</text>
</comment>
<evidence type="ECO:0000256" key="2">
    <source>
        <dbReference type="ARBA" id="ARBA00004323"/>
    </source>
</evidence>
<dbReference type="FunFam" id="3.90.550.50:FF:000012">
    <property type="entry name" value="Hexosyltransferase"/>
    <property type="match status" value="1"/>
</dbReference>
<keyword evidence="12" id="KW-0325">Glycoprotein</keyword>
<evidence type="ECO:0000256" key="1">
    <source>
        <dbReference type="ARBA" id="ARBA00001936"/>
    </source>
</evidence>
<evidence type="ECO:0000256" key="5">
    <source>
        <dbReference type="ARBA" id="ARBA00022676"/>
    </source>
</evidence>
<evidence type="ECO:0000256" key="7">
    <source>
        <dbReference type="ARBA" id="ARBA00022692"/>
    </source>
</evidence>
<comment type="function">
    <text evidence="14">Beta-1,3-galactosyltransferase that transfers galactose from UDP-galactose to substrates with a terminal glycosyl residue.</text>
</comment>
<dbReference type="PANTHER" id="PTHR11214">
    <property type="entry name" value="BETA-1,3-N-ACETYLGLUCOSAMINYLTRANSFERASE"/>
    <property type="match status" value="1"/>
</dbReference>
<sequence>MRSHQLPYYNTATDDNDKDKSKRFKPHHHLHSSSSFPSRRFLLIFSGLSLILAVSSLVYALSASPAPTKTVTVYRCGRAEDSLRTHLSSSAGVETAARPKVVGLVGVQTEFGSADRRAVLRSTWFPPDPDGLVSLEHGTGLAFRFVIGRTEDPKNMSELQKEADMYHDFMFIDIDEDHAKRPQKTLAFFKAAFDLFDADFYVKADDDIYLRPDRLATLLGKDRAHRMTYIGCMKKGPVITDPKMNWYESKGDLIGNEYFLHAYGPIYALSSDVVAALAAAKNDSLRMFSNEDVTIGSWMLSMNVNHEDNKAICDPTCTATSIAVFIPHCSGKCSLPEKMKELHNNTMCSKTPTLPVEEYEDE</sequence>
<evidence type="ECO:0000256" key="10">
    <source>
        <dbReference type="ARBA" id="ARBA00023034"/>
    </source>
</evidence>
<comment type="pathway">
    <text evidence="3">Protein modification; protein glycosylation.</text>
</comment>
<keyword evidence="5 15" id="KW-0328">Glycosyltransferase</keyword>
<dbReference type="InterPro" id="IPR002659">
    <property type="entry name" value="Glyco_trans_31"/>
</dbReference>
<comment type="similarity">
    <text evidence="4 15">Belongs to the glycosyltransferase 31 family.</text>
</comment>
<dbReference type="Proteomes" id="UP000623129">
    <property type="component" value="Unassembled WGS sequence"/>
</dbReference>
<feature type="compositionally biased region" description="Basic residues" evidence="16">
    <location>
        <begin position="21"/>
        <end position="31"/>
    </location>
</feature>
<keyword evidence="10 15" id="KW-0333">Golgi apparatus</keyword>
<dbReference type="OrthoDB" id="414175at2759"/>
<evidence type="ECO:0000256" key="16">
    <source>
        <dbReference type="SAM" id="MobiDB-lite"/>
    </source>
</evidence>
<dbReference type="UniPathway" id="UPA00378"/>
<evidence type="ECO:0000313" key="18">
    <source>
        <dbReference type="Proteomes" id="UP000623129"/>
    </source>
</evidence>
<evidence type="ECO:0000256" key="9">
    <source>
        <dbReference type="ARBA" id="ARBA00022989"/>
    </source>
</evidence>
<evidence type="ECO:0000256" key="12">
    <source>
        <dbReference type="ARBA" id="ARBA00023180"/>
    </source>
</evidence>
<evidence type="ECO:0000313" key="17">
    <source>
        <dbReference type="EMBL" id="KAF3326873.1"/>
    </source>
</evidence>
<dbReference type="Pfam" id="PF01762">
    <property type="entry name" value="Galactosyl_T"/>
    <property type="match status" value="1"/>
</dbReference>
<keyword evidence="11 15" id="KW-0472">Membrane</keyword>
<dbReference type="PANTHER" id="PTHR11214:SF85">
    <property type="entry name" value="BETA-1,3-GALACTOSYLTRANSFERASE 12-RELATED"/>
    <property type="match status" value="1"/>
</dbReference>
<dbReference type="EC" id="2.4.1.-" evidence="15"/>
<name>A0A833QXP6_9POAL</name>
<dbReference type="GO" id="GO:0000139">
    <property type="term" value="C:Golgi membrane"/>
    <property type="evidence" value="ECO:0007669"/>
    <property type="project" value="UniProtKB-SubCell"/>
</dbReference>
<dbReference type="Gene3D" id="3.90.550.50">
    <property type="match status" value="1"/>
</dbReference>
<keyword evidence="6 17" id="KW-0808">Transferase</keyword>
<evidence type="ECO:0000256" key="6">
    <source>
        <dbReference type="ARBA" id="ARBA00022679"/>
    </source>
</evidence>
<dbReference type="GO" id="GO:0008378">
    <property type="term" value="F:galactosyltransferase activity"/>
    <property type="evidence" value="ECO:0007669"/>
    <property type="project" value="TreeGrafter"/>
</dbReference>
<evidence type="ECO:0000256" key="8">
    <source>
        <dbReference type="ARBA" id="ARBA00022968"/>
    </source>
</evidence>
<proteinExistence type="inferred from homology"/>
<evidence type="ECO:0000256" key="11">
    <source>
        <dbReference type="ARBA" id="ARBA00023136"/>
    </source>
</evidence>
<keyword evidence="9 15" id="KW-1133">Transmembrane helix</keyword>